<evidence type="ECO:0000313" key="2">
    <source>
        <dbReference type="EMBL" id="KAG2648629.1"/>
    </source>
</evidence>
<evidence type="ECO:0000313" key="3">
    <source>
        <dbReference type="Proteomes" id="UP000823388"/>
    </source>
</evidence>
<name>A0A8T0WZH6_PANVG</name>
<sequence length="114" mass="12335">MPHAGGTLGSQQFTGAGPSSYHPMPSPGEYEGASSYPPPPSPPTQGWSEDNTAASLDEFTRLFATPAQDDDPSLHTPLAQLRRPARNVGPPERHSYPTDHVHAQRKRCRNGRGH</sequence>
<accession>A0A8T0WZH6</accession>
<feature type="compositionally biased region" description="Basic residues" evidence="1">
    <location>
        <begin position="103"/>
        <end position="114"/>
    </location>
</feature>
<dbReference type="EMBL" id="CM029038">
    <property type="protein sequence ID" value="KAG2648629.1"/>
    <property type="molecule type" value="Genomic_DNA"/>
</dbReference>
<gene>
    <name evidence="2" type="ORF">PVAP13_1NG098900</name>
</gene>
<dbReference type="AlphaFoldDB" id="A0A8T0WZH6"/>
<keyword evidence="3" id="KW-1185">Reference proteome</keyword>
<proteinExistence type="predicted"/>
<protein>
    <submittedName>
        <fullName evidence="2">Uncharacterized protein</fullName>
    </submittedName>
</protein>
<feature type="compositionally biased region" description="Basic and acidic residues" evidence="1">
    <location>
        <begin position="91"/>
        <end position="102"/>
    </location>
</feature>
<feature type="compositionally biased region" description="Polar residues" evidence="1">
    <location>
        <begin position="44"/>
        <end position="54"/>
    </location>
</feature>
<dbReference type="Proteomes" id="UP000823388">
    <property type="component" value="Chromosome 1N"/>
</dbReference>
<comment type="caution">
    <text evidence="2">The sequence shown here is derived from an EMBL/GenBank/DDBJ whole genome shotgun (WGS) entry which is preliminary data.</text>
</comment>
<organism evidence="2 3">
    <name type="scientific">Panicum virgatum</name>
    <name type="common">Blackwell switchgrass</name>
    <dbReference type="NCBI Taxonomy" id="38727"/>
    <lineage>
        <taxon>Eukaryota</taxon>
        <taxon>Viridiplantae</taxon>
        <taxon>Streptophyta</taxon>
        <taxon>Embryophyta</taxon>
        <taxon>Tracheophyta</taxon>
        <taxon>Spermatophyta</taxon>
        <taxon>Magnoliopsida</taxon>
        <taxon>Liliopsida</taxon>
        <taxon>Poales</taxon>
        <taxon>Poaceae</taxon>
        <taxon>PACMAD clade</taxon>
        <taxon>Panicoideae</taxon>
        <taxon>Panicodae</taxon>
        <taxon>Paniceae</taxon>
        <taxon>Panicinae</taxon>
        <taxon>Panicum</taxon>
        <taxon>Panicum sect. Hiantes</taxon>
    </lineage>
</organism>
<evidence type="ECO:0000256" key="1">
    <source>
        <dbReference type="SAM" id="MobiDB-lite"/>
    </source>
</evidence>
<reference evidence="2" key="1">
    <citation type="submission" date="2020-05" db="EMBL/GenBank/DDBJ databases">
        <title>WGS assembly of Panicum virgatum.</title>
        <authorList>
            <person name="Lovell J.T."/>
            <person name="Jenkins J."/>
            <person name="Shu S."/>
            <person name="Juenger T.E."/>
            <person name="Schmutz J."/>
        </authorList>
    </citation>
    <scope>NUCLEOTIDE SEQUENCE</scope>
    <source>
        <strain evidence="2">AP13</strain>
    </source>
</reference>
<feature type="region of interest" description="Disordered" evidence="1">
    <location>
        <begin position="1"/>
        <end position="114"/>
    </location>
</feature>